<dbReference type="Pfam" id="PF10431">
    <property type="entry name" value="ClpB_D2-small"/>
    <property type="match status" value="1"/>
</dbReference>
<dbReference type="PRINTS" id="PR00300">
    <property type="entry name" value="CLPPROTEASEA"/>
</dbReference>
<protein>
    <recommendedName>
        <fullName evidence="6">AAA+ ATPase domain-containing protein</fullName>
    </recommendedName>
</protein>
<evidence type="ECO:0000313" key="8">
    <source>
        <dbReference type="Proteomes" id="UP001642484"/>
    </source>
</evidence>
<reference evidence="7 8" key="1">
    <citation type="submission" date="2024-02" db="EMBL/GenBank/DDBJ databases">
        <authorList>
            <person name="Chen Y."/>
            <person name="Shah S."/>
            <person name="Dougan E. K."/>
            <person name="Thang M."/>
            <person name="Chan C."/>
        </authorList>
    </citation>
    <scope>NUCLEOTIDE SEQUENCE [LARGE SCALE GENOMIC DNA]</scope>
</reference>
<dbReference type="PANTHER" id="PTHR11638">
    <property type="entry name" value="ATP-DEPENDENT CLP PROTEASE"/>
    <property type="match status" value="1"/>
</dbReference>
<accession>A0ABP0H9R3</accession>
<dbReference type="InterPro" id="IPR019489">
    <property type="entry name" value="Clp_ATPase_C"/>
</dbReference>
<dbReference type="InterPro" id="IPR027417">
    <property type="entry name" value="P-loop_NTPase"/>
</dbReference>
<dbReference type="Pfam" id="PF17871">
    <property type="entry name" value="AAA_lid_9"/>
    <property type="match status" value="1"/>
</dbReference>
<dbReference type="Gene3D" id="1.10.1780.10">
    <property type="entry name" value="Clp, N-terminal domain"/>
    <property type="match status" value="1"/>
</dbReference>
<proteinExistence type="predicted"/>
<feature type="domain" description="AAA+ ATPase" evidence="6">
    <location>
        <begin position="592"/>
        <end position="727"/>
    </location>
</feature>
<evidence type="ECO:0000313" key="7">
    <source>
        <dbReference type="EMBL" id="CAK8986950.1"/>
    </source>
</evidence>
<feature type="region of interest" description="Disordered" evidence="4">
    <location>
        <begin position="1168"/>
        <end position="1190"/>
    </location>
</feature>
<keyword evidence="3" id="KW-0067">ATP-binding</keyword>
<dbReference type="Pfam" id="PF00004">
    <property type="entry name" value="AAA"/>
    <property type="match status" value="1"/>
</dbReference>
<feature type="compositionally biased region" description="Basic and acidic residues" evidence="4">
    <location>
        <begin position="1180"/>
        <end position="1190"/>
    </location>
</feature>
<feature type="domain" description="AAA+ ATPase" evidence="6">
    <location>
        <begin position="312"/>
        <end position="457"/>
    </location>
</feature>
<keyword evidence="5" id="KW-1133">Transmembrane helix</keyword>
<keyword evidence="8" id="KW-1185">Reference proteome</keyword>
<evidence type="ECO:0000256" key="1">
    <source>
        <dbReference type="ARBA" id="ARBA00022737"/>
    </source>
</evidence>
<dbReference type="InterPro" id="IPR001270">
    <property type="entry name" value="ClpA/B"/>
</dbReference>
<dbReference type="Gene3D" id="1.25.40.10">
    <property type="entry name" value="Tetratricopeptide repeat domain"/>
    <property type="match status" value="1"/>
</dbReference>
<dbReference type="InterPro" id="IPR050130">
    <property type="entry name" value="ClpA_ClpB"/>
</dbReference>
<keyword evidence="5" id="KW-0472">Membrane</keyword>
<evidence type="ECO:0000256" key="5">
    <source>
        <dbReference type="SAM" id="Phobius"/>
    </source>
</evidence>
<dbReference type="InterPro" id="IPR004176">
    <property type="entry name" value="Clp_R_N"/>
</dbReference>
<dbReference type="InterPro" id="IPR036628">
    <property type="entry name" value="Clp_N_dom_sf"/>
</dbReference>
<dbReference type="Pfam" id="PF14938">
    <property type="entry name" value="SNAP"/>
    <property type="match status" value="1"/>
</dbReference>
<dbReference type="SUPFAM" id="SSF81923">
    <property type="entry name" value="Double Clp-N motif"/>
    <property type="match status" value="1"/>
</dbReference>
<dbReference type="CDD" id="cd00009">
    <property type="entry name" value="AAA"/>
    <property type="match status" value="1"/>
</dbReference>
<evidence type="ECO:0000256" key="3">
    <source>
        <dbReference type="ARBA" id="ARBA00022840"/>
    </source>
</evidence>
<dbReference type="Pfam" id="PF07724">
    <property type="entry name" value="AAA_2"/>
    <property type="match status" value="1"/>
</dbReference>
<dbReference type="PANTHER" id="PTHR11638:SF18">
    <property type="entry name" value="HEAT SHOCK PROTEIN 104"/>
    <property type="match status" value="1"/>
</dbReference>
<evidence type="ECO:0000259" key="6">
    <source>
        <dbReference type="SMART" id="SM00382"/>
    </source>
</evidence>
<dbReference type="InterPro" id="IPR011990">
    <property type="entry name" value="TPR-like_helical_dom_sf"/>
</dbReference>
<dbReference type="Gene3D" id="1.10.8.60">
    <property type="match status" value="1"/>
</dbReference>
<evidence type="ECO:0000256" key="4">
    <source>
        <dbReference type="SAM" id="MobiDB-lite"/>
    </source>
</evidence>
<dbReference type="EMBL" id="CAXAMN010000203">
    <property type="protein sequence ID" value="CAK8986950.1"/>
    <property type="molecule type" value="Genomic_DNA"/>
</dbReference>
<keyword evidence="1" id="KW-0677">Repeat</keyword>
<dbReference type="Proteomes" id="UP001642484">
    <property type="component" value="Unassembled WGS sequence"/>
</dbReference>
<dbReference type="Gene3D" id="3.40.50.300">
    <property type="entry name" value="P-loop containing nucleotide triphosphate hydrolases"/>
    <property type="match status" value="2"/>
</dbReference>
<dbReference type="InterPro" id="IPR003593">
    <property type="entry name" value="AAA+_ATPase"/>
</dbReference>
<dbReference type="InterPro" id="IPR041546">
    <property type="entry name" value="ClpA/ClpB_AAA_lid"/>
</dbReference>
<dbReference type="Pfam" id="PF02861">
    <property type="entry name" value="Clp_N"/>
    <property type="match status" value="1"/>
</dbReference>
<name>A0ABP0H9R3_9DINO</name>
<sequence>MQVPLSTHGSFPPFCSHQIPRPCPYVRRETQTLPKVAIAACLLYSGNLRKHVSLRAATATEKFSLAVKESLEAAFQVAYSMGHLANKGNTIGSDHLLVGMASVSQSSVSRALQSVGVTAEGLQEKLRSSRPCNPPEGQPPAGEALSPPLDTEVQFYLRRASGMLRWLPSQDGTRMLGTEHIMLGLLSNGSHAAGKLLLAFDQEGFDRTVGKFDSGSGGSASNPRRAALRKAIMQIVNEGEGDASVDHSMYAVAAGRVGSPRGGSKGQGIEEASLLDRFAPDLTTLAEEGSLDPFCGREALIDRIERTLGRRQKPNVLLVGDPGVGKTALVEALAQRIVRAEVPWWLRGRRLRSLDVAQLTAGTRLRGDFEERLACVLQEIDAEKSILFIDEAHTIVGAGSTSSSSLDASDMLKPALARGGLQCIAATTVEEYSTYFARDAALDRRFEVVEVEEPTAEEAIQVLEGLRREYERHHGVLFQNDALAAAATWAARHLPERKLPDKAIDIADRAAVLAKSRMTGSSKAEVTTADVALVLEETIGLRPGSVSAAEARGIVDLEETLHKRVCGQRAAVQMVVTAVARAKAGLQETHRPIASLLLYGPPGVGKTSLATALAETWLGSRRALVRVDCASASSAQQAGSALAAAVRRRPHSVVLIDEADKADPDFLSLLLEVIEEASLSLLGPGPGRADFRHTVVLLTSNDPAGPNGLPRALADRLDGSVHLRPLNSSVVQEVLDGLVADFSSRLRETHGAVLHVTETWRQMVFDMLRNEEDKEHAGVGARALRRILREFLEDPIAYAILKHQAVAAKEHMAKAEQALKPSWMSLKFSPDHLTASMEYSQAATQFRAAGLLQECADAWVKTGEMKELLHDLFSAGRAYESAAGICDGSGPGGPSAAMMHWEKAVRCFRLAGKVDVAAKLLLKLASVKEKQGDVDGAKSAFEETISAFEQEEKDYELGDVYKTYIGFLIRREAFEDALKAMDGHIAVLQRQKSQPFVHKELLSKIVLLMKLEDSVRAEELISSSNIEGWFLSREYQVGTDLVEAMKSNDAEALAGLQKEQIFTRGSENGCIYEERERMGCHAGCVCAWFEQCYPKFVMVRGDQSSSKAKSKINVGICDLAMPVLAVASVLLFLVLICLVVSARMYLTKDAVPVDLAFPSDANLASFEAKAPPAPEPAPADEVHEAEKTNG</sequence>
<dbReference type="SUPFAM" id="SSF52540">
    <property type="entry name" value="P-loop containing nucleoside triphosphate hydrolases"/>
    <property type="match status" value="2"/>
</dbReference>
<comment type="caution">
    <text evidence="7">The sequence shown here is derived from an EMBL/GenBank/DDBJ whole genome shotgun (WGS) entry which is preliminary data.</text>
</comment>
<feature type="region of interest" description="Disordered" evidence="4">
    <location>
        <begin position="120"/>
        <end position="148"/>
    </location>
</feature>
<dbReference type="SUPFAM" id="SSF48452">
    <property type="entry name" value="TPR-like"/>
    <property type="match status" value="1"/>
</dbReference>
<organism evidence="7 8">
    <name type="scientific">Durusdinium trenchii</name>
    <dbReference type="NCBI Taxonomy" id="1381693"/>
    <lineage>
        <taxon>Eukaryota</taxon>
        <taxon>Sar</taxon>
        <taxon>Alveolata</taxon>
        <taxon>Dinophyceae</taxon>
        <taxon>Suessiales</taxon>
        <taxon>Symbiodiniaceae</taxon>
        <taxon>Durusdinium</taxon>
    </lineage>
</organism>
<dbReference type="SMART" id="SM00382">
    <property type="entry name" value="AAA"/>
    <property type="match status" value="2"/>
</dbReference>
<keyword evidence="2" id="KW-0547">Nucleotide-binding</keyword>
<gene>
    <name evidence="7" type="ORF">CCMP2556_LOCUS687</name>
</gene>
<dbReference type="InterPro" id="IPR003959">
    <property type="entry name" value="ATPase_AAA_core"/>
</dbReference>
<evidence type="ECO:0000256" key="2">
    <source>
        <dbReference type="ARBA" id="ARBA00022741"/>
    </source>
</evidence>
<keyword evidence="5" id="KW-0812">Transmembrane</keyword>
<feature type="transmembrane region" description="Helical" evidence="5">
    <location>
        <begin position="1119"/>
        <end position="1140"/>
    </location>
</feature>